<dbReference type="PANTHER" id="PTHR21669:SF28">
    <property type="entry name" value="YEMANUCLEIN"/>
    <property type="match status" value="1"/>
</dbReference>
<evidence type="ECO:0000313" key="4">
    <source>
        <dbReference type="WBParaSite" id="PgR012_g093_t01"/>
    </source>
</evidence>
<keyword evidence="3" id="KW-1185">Reference proteome</keyword>
<feature type="compositionally biased region" description="Polar residues" evidence="1">
    <location>
        <begin position="1098"/>
        <end position="1115"/>
    </location>
</feature>
<feature type="compositionally biased region" description="Basic and acidic residues" evidence="1">
    <location>
        <begin position="333"/>
        <end position="348"/>
    </location>
</feature>
<dbReference type="WBParaSite" id="PgR012_g093_t04">
    <property type="protein sequence ID" value="PgR012_g093_t04"/>
    <property type="gene ID" value="PgR012_g093"/>
</dbReference>
<feature type="region of interest" description="Disordered" evidence="1">
    <location>
        <begin position="529"/>
        <end position="550"/>
    </location>
</feature>
<feature type="domain" description="Hpc2-related" evidence="2">
    <location>
        <begin position="91"/>
        <end position="136"/>
    </location>
</feature>
<feature type="compositionally biased region" description="Polar residues" evidence="1">
    <location>
        <begin position="1323"/>
        <end position="1335"/>
    </location>
</feature>
<evidence type="ECO:0000259" key="2">
    <source>
        <dbReference type="Pfam" id="PF08729"/>
    </source>
</evidence>
<feature type="region of interest" description="Disordered" evidence="1">
    <location>
        <begin position="776"/>
        <end position="832"/>
    </location>
</feature>
<feature type="region of interest" description="Disordered" evidence="1">
    <location>
        <begin position="1139"/>
        <end position="1182"/>
    </location>
</feature>
<evidence type="ECO:0000313" key="5">
    <source>
        <dbReference type="WBParaSite" id="PgR012_g093_t04"/>
    </source>
</evidence>
<feature type="compositionally biased region" description="Polar residues" evidence="1">
    <location>
        <begin position="174"/>
        <end position="185"/>
    </location>
</feature>
<evidence type="ECO:0000313" key="6">
    <source>
        <dbReference type="WBParaSite" id="PgR012_g093_t06"/>
    </source>
</evidence>
<feature type="region of interest" description="Disordered" evidence="1">
    <location>
        <begin position="240"/>
        <end position="280"/>
    </location>
</feature>
<dbReference type="PANTHER" id="PTHR21669">
    <property type="entry name" value="CAPZ-INTERACTING PROTEIN AND RELATED PROTEINS"/>
    <property type="match status" value="1"/>
</dbReference>
<reference evidence="4 5" key="1">
    <citation type="submission" date="2022-11" db="UniProtKB">
        <authorList>
            <consortium name="WormBaseParasite"/>
        </authorList>
    </citation>
    <scope>IDENTIFICATION</scope>
</reference>
<dbReference type="WBParaSite" id="PgR012_g093_t01">
    <property type="protein sequence ID" value="PgR012_g093_t01"/>
    <property type="gene ID" value="PgR012_g093"/>
</dbReference>
<feature type="region of interest" description="Disordered" evidence="1">
    <location>
        <begin position="313"/>
        <end position="384"/>
    </location>
</feature>
<feature type="compositionally biased region" description="Low complexity" evidence="1">
    <location>
        <begin position="1545"/>
        <end position="1579"/>
    </location>
</feature>
<dbReference type="WBParaSite" id="PgR012_g093_t06">
    <property type="protein sequence ID" value="PgR012_g093_t06"/>
    <property type="gene ID" value="PgR012_g093"/>
</dbReference>
<feature type="compositionally biased region" description="Polar residues" evidence="1">
    <location>
        <begin position="196"/>
        <end position="209"/>
    </location>
</feature>
<proteinExistence type="predicted"/>
<dbReference type="Pfam" id="PF08729">
    <property type="entry name" value="HUN"/>
    <property type="match status" value="1"/>
</dbReference>
<name>A0A915APH8_PARUN</name>
<feature type="compositionally biased region" description="Basic residues" evidence="1">
    <location>
        <begin position="155"/>
        <end position="164"/>
    </location>
</feature>
<feature type="compositionally biased region" description="Polar residues" evidence="1">
    <location>
        <begin position="1377"/>
        <end position="1402"/>
    </location>
</feature>
<evidence type="ECO:0000256" key="1">
    <source>
        <dbReference type="SAM" id="MobiDB-lite"/>
    </source>
</evidence>
<feature type="compositionally biased region" description="Basic and acidic residues" evidence="1">
    <location>
        <begin position="823"/>
        <end position="832"/>
    </location>
</feature>
<protein>
    <submittedName>
        <fullName evidence="4 5">Hpc2-related domain-containing protein</fullName>
    </submittedName>
</protein>
<feature type="compositionally biased region" description="Basic and acidic residues" evidence="1">
    <location>
        <begin position="1087"/>
        <end position="1097"/>
    </location>
</feature>
<feature type="region of interest" description="Disordered" evidence="1">
    <location>
        <begin position="1539"/>
        <end position="1585"/>
    </location>
</feature>
<feature type="compositionally biased region" description="Low complexity" evidence="1">
    <location>
        <begin position="966"/>
        <end position="993"/>
    </location>
</feature>
<feature type="compositionally biased region" description="Basic and acidic residues" evidence="1">
    <location>
        <begin position="1233"/>
        <end position="1292"/>
    </location>
</feature>
<feature type="region of interest" description="Disordered" evidence="1">
    <location>
        <begin position="1233"/>
        <end position="1474"/>
    </location>
</feature>
<feature type="compositionally biased region" description="Low complexity" evidence="1">
    <location>
        <begin position="1438"/>
        <end position="1469"/>
    </location>
</feature>
<feature type="region of interest" description="Disordered" evidence="1">
    <location>
        <begin position="606"/>
        <end position="649"/>
    </location>
</feature>
<dbReference type="GO" id="GO:0006325">
    <property type="term" value="P:chromatin organization"/>
    <property type="evidence" value="ECO:0007669"/>
    <property type="project" value="TreeGrafter"/>
</dbReference>
<feature type="region of interest" description="Disordered" evidence="1">
    <location>
        <begin position="490"/>
        <end position="511"/>
    </location>
</feature>
<feature type="compositionally biased region" description="Low complexity" evidence="1">
    <location>
        <begin position="789"/>
        <end position="813"/>
    </location>
</feature>
<feature type="compositionally biased region" description="Low complexity" evidence="1">
    <location>
        <begin position="211"/>
        <end position="221"/>
    </location>
</feature>
<sequence>MDLNLAGSKKKYREKKKYSIITLDLFKPTKNSYPEFDYEQICKEYLNEDESSGEDERFHDREAEQLCKRLQEKYGGKKDKRGRKIRFGTPDDFMDKSAGYDLSDPFIDDSEAYDEHVPSTMDTMKGGFYVNKGTLEFRPKYPLDSESEDEEAVAKKRTAEKRRRIQSDDEEEPMNSSLKPSTSKAISEDKKADSSFPETNIEKNSQQVRLSAAGAPPSSSGNVAVANRRLLAQQLIKRRRLIGQPPSTKITPSPAMKAAMGVKKKLKPAVKKMPTGDGSTEELAGFLKDMTGGEEIALDNFDEGIDVLVEEVARESPKRSRSPSMTPVANSEPKTDKEGAKEEKKEGDAPGSSATTPGPISPAKRPLGRPPGSTSCSIPRPMPEMSDKLASMIETFKQRTKEFGAPAKKIRIPPSLVELCIRIEEQCSAEGFTHHQRTRVFDMISGWVCVQRNSLYIRMKAFKDRRIEYASAESGSANIRRVSSSTVALSSSSSEGAEELEMNSASLNVTTTKTPNTLTQNVVKELERTMKESDASSNGDHHKSPMPPVSGTVMPISRGIVMPNKANAVSTTRSAVHTTETPKTALASAPITSITNLTQIKAAYPTQKTHVNSTRSDSSSVTSKQSALLKTPTSTSKSSPQNPLASLASPNPQMLQLLTALIQQQAQGDSQQQNLAAGLAALQMNAAVLAANQHSEVLAQYQLALNNLAKLSVVPPQQTPHPQKRHMTSSAKSGVVKQKKIHPSTPVSTPSGSRLMPTTMGERMASLSAIGPKVEKTAATRNDGNKQKSATVPAATAPAASSVAPSTAAVSTPGKQTVARAPDQSEKSKVGAMTEEKVAQALAAIKKATETLFIAVGVAMSYSDSEYENEKKRCERDGLPVPAKRFRWTERLRSSLKQLVTVLFFNLEMQCTSVEDIYPTVVQYLFGNILPSFKGRISFEELIAEILRLVPERAQLRTCSRTIAIGKGSSNDNKKSSSSSGSTTHHTATLSSNADSQKAHMETKVTPTPPQKKSEGEVLKSTKDVAADTALNSPDTGQADARLHSDVGAELIVQNHAKSAVASSIGEIQVKANRSLTANVQNRQQRSKSDESSEIKRSNSTSLTQAVNERPQQPIFSPKLTPGQKIILAREAEEREKLLAEKAAREKAEKEREERERERQKKLQDEMEREEAENRKRDEEAIRKWEMEEAERLEAAAKEEEAERIAVAEAERKRLEREESEKRRLLEEKLEAERLEEERRRQEEAAEQRRLEAQLEEERRLEAQREEEEKREREQRELELRRIEEAEQKRQEEIDDFLERLSPLDFVDESADVGDRKEESFGVDSQQQPQQSFANMEQPMSHESLHNPSTPSSCGYAAVVESSPSSRDQQRIYGTPFSATQHGSPVFQQASTPATASPQSVHSIPASPLPQSIRSPMPTISSSPSPYNRIQYSPAGPPSLQRYSSYQQQQQQLPGSQNMQQNSSQPNVQGGQQITQASWNQVPSGQSDSFNCVFGSQGQMQHSMTMTQSQPILQHSLSRQATAMSGGNIRQPNTLAQAQYASDRQLQQPQQHHKQQIQQQLLHQQPPVPSQAVSQPPYQNNAHTFSHNTATGIHLQQAQPYRQQQQAQFPNITAYGNTRAEFQRTQTCEQVATAHRGGTSVHEQGASSMIHQGVTPIVQQNVMSTCEQDMRQAQAQGQVSTFASAAPAAAYVQGQCIGSQQSPIYNQQQRQILNQQQDQRRYLGYQQQQQQYNNSQQW</sequence>
<feature type="region of interest" description="Disordered" evidence="1">
    <location>
        <begin position="716"/>
        <end position="758"/>
    </location>
</feature>
<feature type="region of interest" description="Disordered" evidence="1">
    <location>
        <begin position="139"/>
        <end position="226"/>
    </location>
</feature>
<evidence type="ECO:0000313" key="3">
    <source>
        <dbReference type="Proteomes" id="UP000887569"/>
    </source>
</evidence>
<dbReference type="Proteomes" id="UP000887569">
    <property type="component" value="Unplaced"/>
</dbReference>
<feature type="compositionally biased region" description="Basic and acidic residues" evidence="1">
    <location>
        <begin position="776"/>
        <end position="786"/>
    </location>
</feature>
<feature type="compositionally biased region" description="Basic and acidic residues" evidence="1">
    <location>
        <begin position="529"/>
        <end position="543"/>
    </location>
</feature>
<feature type="compositionally biased region" description="Low complexity" evidence="1">
    <location>
        <begin position="613"/>
        <end position="640"/>
    </location>
</feature>
<feature type="region of interest" description="Disordered" evidence="1">
    <location>
        <begin position="1076"/>
        <end position="1123"/>
    </location>
</feature>
<organism evidence="3 6">
    <name type="scientific">Parascaris univalens</name>
    <name type="common">Nematode worm</name>
    <dbReference type="NCBI Taxonomy" id="6257"/>
    <lineage>
        <taxon>Eukaryota</taxon>
        <taxon>Metazoa</taxon>
        <taxon>Ecdysozoa</taxon>
        <taxon>Nematoda</taxon>
        <taxon>Chromadorea</taxon>
        <taxon>Rhabditida</taxon>
        <taxon>Spirurina</taxon>
        <taxon>Ascaridomorpha</taxon>
        <taxon>Ascaridoidea</taxon>
        <taxon>Ascarididae</taxon>
        <taxon>Parascaris</taxon>
    </lineage>
</organism>
<dbReference type="InterPro" id="IPR014840">
    <property type="entry name" value="HRD"/>
</dbReference>
<dbReference type="GO" id="GO:0005634">
    <property type="term" value="C:nucleus"/>
    <property type="evidence" value="ECO:0007669"/>
    <property type="project" value="TreeGrafter"/>
</dbReference>
<accession>A0A915APH8</accession>
<feature type="region of interest" description="Disordered" evidence="1">
    <location>
        <begin position="965"/>
        <end position="1020"/>
    </location>
</feature>
<feature type="compositionally biased region" description="Low complexity" evidence="1">
    <location>
        <begin position="1412"/>
        <end position="1426"/>
    </location>
</feature>